<keyword evidence="4" id="KW-0560">Oxidoreductase</keyword>
<keyword evidence="2" id="KW-0285">Flavoprotein</keyword>
<protein>
    <recommendedName>
        <fullName evidence="6">FAD/NAD(P)-binding domain-containing protein</fullName>
    </recommendedName>
</protein>
<evidence type="ECO:0000313" key="7">
    <source>
        <dbReference type="EMBL" id="CAK0888956.1"/>
    </source>
</evidence>
<feature type="region of interest" description="Disordered" evidence="5">
    <location>
        <begin position="22"/>
        <end position="84"/>
    </location>
</feature>
<evidence type="ECO:0000256" key="2">
    <source>
        <dbReference type="ARBA" id="ARBA00022630"/>
    </source>
</evidence>
<dbReference type="InterPro" id="IPR023753">
    <property type="entry name" value="FAD/NAD-binding_dom"/>
</dbReference>
<gene>
    <name evidence="7" type="ORF">PCOR1329_LOCUS69630</name>
</gene>
<reference evidence="7" key="1">
    <citation type="submission" date="2023-10" db="EMBL/GenBank/DDBJ databases">
        <authorList>
            <person name="Chen Y."/>
            <person name="Shah S."/>
            <person name="Dougan E. K."/>
            <person name="Thang M."/>
            <person name="Chan C."/>
        </authorList>
    </citation>
    <scope>NUCLEOTIDE SEQUENCE [LARGE SCALE GENOMIC DNA]</scope>
</reference>
<comment type="caution">
    <text evidence="7">The sequence shown here is derived from an EMBL/GenBank/DDBJ whole genome shotgun (WGS) entry which is preliminary data.</text>
</comment>
<name>A0ABN9WQG7_9DINO</name>
<dbReference type="Proteomes" id="UP001189429">
    <property type="component" value="Unassembled WGS sequence"/>
</dbReference>
<proteinExistence type="inferred from homology"/>
<keyword evidence="8" id="KW-1185">Reference proteome</keyword>
<dbReference type="PANTHER" id="PTHR43735">
    <property type="entry name" value="APOPTOSIS-INDUCING FACTOR 1"/>
    <property type="match status" value="1"/>
</dbReference>
<evidence type="ECO:0000256" key="4">
    <source>
        <dbReference type="ARBA" id="ARBA00023002"/>
    </source>
</evidence>
<evidence type="ECO:0000259" key="6">
    <source>
        <dbReference type="Pfam" id="PF07992"/>
    </source>
</evidence>
<dbReference type="InterPro" id="IPR036188">
    <property type="entry name" value="FAD/NAD-bd_sf"/>
</dbReference>
<dbReference type="Pfam" id="PF07992">
    <property type="entry name" value="Pyr_redox_2"/>
    <property type="match status" value="1"/>
</dbReference>
<keyword evidence="3" id="KW-0274">FAD</keyword>
<dbReference type="Gene3D" id="3.50.50.100">
    <property type="match status" value="1"/>
</dbReference>
<organism evidence="7 8">
    <name type="scientific">Prorocentrum cordatum</name>
    <dbReference type="NCBI Taxonomy" id="2364126"/>
    <lineage>
        <taxon>Eukaryota</taxon>
        <taxon>Sar</taxon>
        <taxon>Alveolata</taxon>
        <taxon>Dinophyceae</taxon>
        <taxon>Prorocentrales</taxon>
        <taxon>Prorocentraceae</taxon>
        <taxon>Prorocentrum</taxon>
    </lineage>
</organism>
<evidence type="ECO:0000256" key="3">
    <source>
        <dbReference type="ARBA" id="ARBA00022827"/>
    </source>
</evidence>
<comment type="similarity">
    <text evidence="1">Belongs to the FAD-dependent oxidoreductase family.</text>
</comment>
<dbReference type="EMBL" id="CAUYUJ010019153">
    <property type="protein sequence ID" value="CAK0888956.1"/>
    <property type="molecule type" value="Genomic_DNA"/>
</dbReference>
<dbReference type="PRINTS" id="PR00368">
    <property type="entry name" value="FADPNR"/>
</dbReference>
<dbReference type="PRINTS" id="PR00411">
    <property type="entry name" value="PNDRDTASEI"/>
</dbReference>
<evidence type="ECO:0000313" key="8">
    <source>
        <dbReference type="Proteomes" id="UP001189429"/>
    </source>
</evidence>
<sequence length="613" mass="66906">MGCCASSQAGTHAATEPVFEVLRERDLQQTATDAALPSGAPATNSSQGARPGSGRCSEISSSGCSRPPANSGDTSAADDLHPGAKVPIPRFSVMSSWAPSIPESAEGTASSDDGEEGSWAAPVPLEWGPTDVRPHVIIIGAGFGGMKAARDLKDRFRVTVCDCKNYFQYGPGILRSFVDPSHFDNVVFELRPILEGEMGCSFMWGEVIGIDPERREVAMYRLTEYVGNEARRWRSGNLTAYPARKAKEVTVLKFDYCVIAAGCCYNKMEKSRGQSLWFPTVLNSHQRNSAWKHIDERTIQGRRAHIEEEYEKLKKLEEDKGNVLVVGAGFIGVEWALEIKSVFDNIGVTIVNRPDQILCRWPKKAVDYARAALDRTPNLQTITGAQYDPADPDTLRKIGARTDPSAVYACTGVQASVTFLPPGCLTVAGEMHQRHGLGWVRVNRKLQVETRADDGALSPWCVDEHGHARVFSIGDCTFIRGLDPLPKQCYPAEEQGFIVSRMIEMTEGQVSGNPELQALCGPQRPLPDAHWPWGAGMVVLSLGPSDAVFVLASTAEDGSGVVGLWGQLAAIQKEIIEVSKMSEERYGIIGRAIWYYVHNTPVHLWGSGPLLGY</sequence>
<evidence type="ECO:0000256" key="5">
    <source>
        <dbReference type="SAM" id="MobiDB-lite"/>
    </source>
</evidence>
<dbReference type="PANTHER" id="PTHR43735:SF3">
    <property type="entry name" value="FERROPTOSIS SUPPRESSOR PROTEIN 1"/>
    <property type="match status" value="1"/>
</dbReference>
<dbReference type="SUPFAM" id="SSF51905">
    <property type="entry name" value="FAD/NAD(P)-binding domain"/>
    <property type="match status" value="1"/>
</dbReference>
<evidence type="ECO:0000256" key="1">
    <source>
        <dbReference type="ARBA" id="ARBA00006442"/>
    </source>
</evidence>
<feature type="region of interest" description="Disordered" evidence="5">
    <location>
        <begin position="99"/>
        <end position="118"/>
    </location>
</feature>
<accession>A0ABN9WQG7</accession>
<feature type="domain" description="FAD/NAD(P)-binding" evidence="6">
    <location>
        <begin position="135"/>
        <end position="496"/>
    </location>
</feature>